<name>A0A1E3ADT2_9FIRM</name>
<evidence type="ECO:0000256" key="1">
    <source>
        <dbReference type="SAM" id="Phobius"/>
    </source>
</evidence>
<comment type="caution">
    <text evidence="2">The sequence shown here is derived from an EMBL/GenBank/DDBJ whole genome shotgun (WGS) entry which is preliminary data.</text>
</comment>
<keyword evidence="1" id="KW-1133">Transmembrane helix</keyword>
<accession>A0A1E3ADT2</accession>
<keyword evidence="1" id="KW-0472">Membrane</keyword>
<dbReference type="RefSeq" id="WP_242879776.1">
    <property type="nucleotide sequence ID" value="NZ_JBKXXQ010000021.1"/>
</dbReference>
<evidence type="ECO:0000313" key="2">
    <source>
        <dbReference type="EMBL" id="ODM06873.1"/>
    </source>
</evidence>
<dbReference type="GeneID" id="93302062"/>
<gene>
    <name evidence="3" type="ORF">BEH84_04102</name>
    <name evidence="2" type="ORF">BEI61_02763</name>
</gene>
<organism evidence="2 4">
    <name type="scientific">Eisenbergiella tayi</name>
    <dbReference type="NCBI Taxonomy" id="1432052"/>
    <lineage>
        <taxon>Bacteria</taxon>
        <taxon>Bacillati</taxon>
        <taxon>Bacillota</taxon>
        <taxon>Clostridia</taxon>
        <taxon>Lachnospirales</taxon>
        <taxon>Lachnospiraceae</taxon>
        <taxon>Eisenbergiella</taxon>
    </lineage>
</organism>
<evidence type="ECO:0000313" key="3">
    <source>
        <dbReference type="EMBL" id="ODM09735.1"/>
    </source>
</evidence>
<proteinExistence type="predicted"/>
<dbReference type="EMBL" id="MCGH01000002">
    <property type="protein sequence ID" value="ODM06873.1"/>
    <property type="molecule type" value="Genomic_DNA"/>
</dbReference>
<feature type="transmembrane region" description="Helical" evidence="1">
    <location>
        <begin position="6"/>
        <end position="24"/>
    </location>
</feature>
<evidence type="ECO:0000313" key="5">
    <source>
        <dbReference type="Proteomes" id="UP000095003"/>
    </source>
</evidence>
<keyword evidence="1" id="KW-0812">Transmembrane</keyword>
<dbReference type="AlphaFoldDB" id="A0A1E3ADT2"/>
<sequence length="79" mass="8423">MRDFMMAALPWIIIGIAVAVIFAFRSRKKDDEPQNCMTEGMCIGMCLGVAIGSTGLISLALGISSGMLIGEVIGFIIKK</sequence>
<dbReference type="EMBL" id="MCGI01000004">
    <property type="protein sequence ID" value="ODM09735.1"/>
    <property type="molecule type" value="Genomic_DNA"/>
</dbReference>
<dbReference type="Proteomes" id="UP000095003">
    <property type="component" value="Unassembled WGS sequence"/>
</dbReference>
<protein>
    <recommendedName>
        <fullName evidence="6">DUF2700 domain-containing protein</fullName>
    </recommendedName>
</protein>
<evidence type="ECO:0000313" key="4">
    <source>
        <dbReference type="Proteomes" id="UP000094067"/>
    </source>
</evidence>
<dbReference type="Proteomes" id="UP000094067">
    <property type="component" value="Unassembled WGS sequence"/>
</dbReference>
<reference evidence="4 5" key="1">
    <citation type="submission" date="2016-07" db="EMBL/GenBank/DDBJ databases">
        <title>Characterization of isolates of Eisenbergiella tayi derived from blood cultures, using whole genome sequencing.</title>
        <authorList>
            <person name="Burdz T."/>
            <person name="Wiebe D."/>
            <person name="Huynh C."/>
            <person name="Bernard K."/>
        </authorList>
    </citation>
    <scope>NUCLEOTIDE SEQUENCE [LARGE SCALE GENOMIC DNA]</scope>
    <source>
        <strain evidence="2 4">NML 110608</strain>
        <strain evidence="3 5">NML 120489</strain>
    </source>
</reference>
<evidence type="ECO:0008006" key="6">
    <source>
        <dbReference type="Google" id="ProtNLM"/>
    </source>
</evidence>